<organism evidence="1">
    <name type="scientific">viral metagenome</name>
    <dbReference type="NCBI Taxonomy" id="1070528"/>
    <lineage>
        <taxon>unclassified sequences</taxon>
        <taxon>metagenomes</taxon>
        <taxon>organismal metagenomes</taxon>
    </lineage>
</organism>
<reference evidence="1" key="1">
    <citation type="journal article" date="2020" name="Nature">
        <title>Giant virus diversity and host interactions through global metagenomics.</title>
        <authorList>
            <person name="Schulz F."/>
            <person name="Roux S."/>
            <person name="Paez-Espino D."/>
            <person name="Jungbluth S."/>
            <person name="Walsh D.A."/>
            <person name="Denef V.J."/>
            <person name="McMahon K.D."/>
            <person name="Konstantinidis K.T."/>
            <person name="Eloe-Fadrosh E.A."/>
            <person name="Kyrpides N.C."/>
            <person name="Woyke T."/>
        </authorList>
    </citation>
    <scope>NUCLEOTIDE SEQUENCE</scope>
    <source>
        <strain evidence="1">GVMAG-M-3300023179-27</strain>
    </source>
</reference>
<dbReference type="InterPro" id="IPR042185">
    <property type="entry name" value="Serpin_sf_2"/>
</dbReference>
<evidence type="ECO:0000313" key="1">
    <source>
        <dbReference type="EMBL" id="QHT26139.1"/>
    </source>
</evidence>
<proteinExistence type="predicted"/>
<dbReference type="SUPFAM" id="SSF56574">
    <property type="entry name" value="Serpins"/>
    <property type="match status" value="1"/>
</dbReference>
<accession>A0A6C0ECZ8</accession>
<name>A0A6C0ECZ8_9ZZZZ</name>
<dbReference type="Gene3D" id="3.30.497.10">
    <property type="entry name" value="Antithrombin, subunit I, domain 2"/>
    <property type="match status" value="1"/>
</dbReference>
<protein>
    <submittedName>
        <fullName evidence="1">Uncharacterized protein</fullName>
    </submittedName>
</protein>
<sequence length="586" mass="68848">MKYILFRSSIFKINMIAVPIQCLSSEKMATSSIDDIVREFTEFIEKSGNKKSNMIDFDPFSESIVKSDNKKSNMIDFDPFSESIVKSDNKKSNMIDFDQFATSDGSYKELDGVHDGFTPYPFVEYKIYDHKKTNNKFKPLFSLDSFHAFIKDVDKLAQKLSLKLWSPINLFFSLLVFCNNFNNGKKQRCIKKFLQLDENYDEYKNLILTIQYFNQLNIKPNLRFIVTDDLTLSSYARRLLDTCNIAQQRVPFAGISSAVLISNIDFDFIWRKQFYNKKKFNFINNDKTKIVELMFNNYSNDAAYYHDKINDKIAVAISLRQNDECQYFSDIEFILIINNNLKTGLADLTDNIFNYDNYVPCSKYNIIKLWLPEFEIENKFEHLQNQELFELTEPTAENIMFEEIVRGEKSSFTGTIFQESKIRLDRKGVTFKDEVKIIECCMATAGCDFYTPKKIKRIKYRETIVSCIKPFRFLITRNKLHVASGYVDGSELISVPSDDTVELSKIITPIAFTEKMIKEYCECKINDKDYLPSIIFKKEFGGQHTTEFKEMTFDNFKLLALKYQPECDDEDIYHYYNEFLKYIKIY</sequence>
<dbReference type="AlphaFoldDB" id="A0A6C0ECZ8"/>
<dbReference type="InterPro" id="IPR042178">
    <property type="entry name" value="Serpin_sf_1"/>
</dbReference>
<dbReference type="EMBL" id="MN739779">
    <property type="protein sequence ID" value="QHT26139.1"/>
    <property type="molecule type" value="Genomic_DNA"/>
</dbReference>
<dbReference type="Gene3D" id="2.30.39.10">
    <property type="entry name" value="Alpha-1-antitrypsin, domain 1"/>
    <property type="match status" value="1"/>
</dbReference>
<dbReference type="InterPro" id="IPR036186">
    <property type="entry name" value="Serpin_sf"/>
</dbReference>